<gene>
    <name evidence="7" type="ORF">BBG48_006435</name>
</gene>
<keyword evidence="4" id="KW-0238">DNA-binding</keyword>
<dbReference type="EMBL" id="MBEW02000011">
    <property type="protein sequence ID" value="RDY21158.1"/>
    <property type="molecule type" value="Genomic_DNA"/>
</dbReference>
<evidence type="ECO:0000256" key="3">
    <source>
        <dbReference type="ARBA" id="ARBA00023015"/>
    </source>
</evidence>
<dbReference type="Proteomes" id="UP000093352">
    <property type="component" value="Unassembled WGS sequence"/>
</dbReference>
<dbReference type="STRING" id="1871336.BBG48_04785"/>
<dbReference type="RefSeq" id="WP_068913929.1">
    <property type="nucleotide sequence ID" value="NZ_MBEW02000011.1"/>
</dbReference>
<dbReference type="GO" id="GO:0030170">
    <property type="term" value="F:pyridoxal phosphate binding"/>
    <property type="evidence" value="ECO:0007669"/>
    <property type="project" value="InterPro"/>
</dbReference>
<evidence type="ECO:0000259" key="6">
    <source>
        <dbReference type="PROSITE" id="PS50949"/>
    </source>
</evidence>
<evidence type="ECO:0000256" key="1">
    <source>
        <dbReference type="ARBA" id="ARBA00005384"/>
    </source>
</evidence>
<proteinExistence type="inferred from homology"/>
<organism evidence="7 8">
    <name type="scientific">Criibacterium bergeronii</name>
    <dbReference type="NCBI Taxonomy" id="1871336"/>
    <lineage>
        <taxon>Bacteria</taxon>
        <taxon>Bacillati</taxon>
        <taxon>Bacillota</taxon>
        <taxon>Clostridia</taxon>
        <taxon>Peptostreptococcales</taxon>
        <taxon>Filifactoraceae</taxon>
        <taxon>Criibacterium</taxon>
    </lineage>
</organism>
<comment type="caution">
    <text evidence="7">The sequence shown here is derived from an EMBL/GenBank/DDBJ whole genome shotgun (WGS) entry which is preliminary data.</text>
</comment>
<feature type="domain" description="HTH gntR-type" evidence="6">
    <location>
        <begin position="10"/>
        <end position="78"/>
    </location>
</feature>
<evidence type="ECO:0000313" key="7">
    <source>
        <dbReference type="EMBL" id="RDY21158.1"/>
    </source>
</evidence>
<dbReference type="AlphaFoldDB" id="A0A371IKZ0"/>
<dbReference type="Pfam" id="PF00392">
    <property type="entry name" value="GntR"/>
    <property type="match status" value="1"/>
</dbReference>
<dbReference type="InterPro" id="IPR036390">
    <property type="entry name" value="WH_DNA-bd_sf"/>
</dbReference>
<keyword evidence="2" id="KW-0663">Pyridoxal phosphate</keyword>
<keyword evidence="8" id="KW-1185">Reference proteome</keyword>
<protein>
    <submittedName>
        <fullName evidence="7">PLP-dependent aminotransferase family protein</fullName>
    </submittedName>
</protein>
<dbReference type="InterPro" id="IPR015421">
    <property type="entry name" value="PyrdxlP-dep_Trfase_major"/>
</dbReference>
<sequence>MITLNFNNDEKLYIQIYNYFVNEIKSGNLKSNDKLPSRRLFAQNLGVSLNTVKNAYEQLLDEGYIVSRERSGFFVDKLSIENLNIADHLGYEVIENKQIVYEYNFNYSLLEKSLLPESILKKCSAFAVEKCMGNEKISKLGLMSLRNEISKYLHQRRAVCVSPEDIIIASGYFEHLFLIMSIIKNSYFAMEDPGYNRTWDIFKSFSRNIIHVPIDKYGFSVRDLEKTAANIVITTPNHQFPTGIIMGIRRRQRLLNWANEQAGRYIIEDDYNGDFRYLGNPIPALKSLDTKGKVILSGSFSQSIGNFLGVSYLVLPTNLRKELESKQILLSGTSKLQQYFLEYFLKTGSFEKHINRMNTHYRKKRAAVLKILKTYEGIEILGSQSGLHIILRLDKKNFDLTDFDEKMLENKIYIKRVKDFSIAKWQDNDLILGFGGIPIENIDTSIKQLLKILKK</sequence>
<keyword evidence="5" id="KW-0804">Transcription</keyword>
<dbReference type="InterPro" id="IPR004839">
    <property type="entry name" value="Aminotransferase_I/II_large"/>
</dbReference>
<evidence type="ECO:0000256" key="5">
    <source>
        <dbReference type="ARBA" id="ARBA00023163"/>
    </source>
</evidence>
<dbReference type="PROSITE" id="PS50949">
    <property type="entry name" value="HTH_GNTR"/>
    <property type="match status" value="1"/>
</dbReference>
<dbReference type="Gene3D" id="1.10.10.10">
    <property type="entry name" value="Winged helix-like DNA-binding domain superfamily/Winged helix DNA-binding domain"/>
    <property type="match status" value="1"/>
</dbReference>
<dbReference type="GO" id="GO:0003700">
    <property type="term" value="F:DNA-binding transcription factor activity"/>
    <property type="evidence" value="ECO:0007669"/>
    <property type="project" value="InterPro"/>
</dbReference>
<evidence type="ECO:0000313" key="8">
    <source>
        <dbReference type="Proteomes" id="UP000093352"/>
    </source>
</evidence>
<dbReference type="PANTHER" id="PTHR46577">
    <property type="entry name" value="HTH-TYPE TRANSCRIPTIONAL REGULATORY PROTEIN GABR"/>
    <property type="match status" value="1"/>
</dbReference>
<dbReference type="Pfam" id="PF00155">
    <property type="entry name" value="Aminotran_1_2"/>
    <property type="match status" value="1"/>
</dbReference>
<dbReference type="InterPro" id="IPR051446">
    <property type="entry name" value="HTH_trans_reg/aminotransferase"/>
</dbReference>
<reference evidence="7 8" key="1">
    <citation type="journal article" date="2016" name="Genome Announc.">
        <title>Draft Genome Sequence of Criibacterium bergeronii gen. nov., sp. nov., Strain CCRI-22567T, Isolated from a Vaginal Sample from a Woman with Bacterial Vaginosis.</title>
        <authorList>
            <person name="Maheux A.F."/>
            <person name="Berube E."/>
            <person name="Boudreau D.K."/>
            <person name="Raymond F."/>
            <person name="Corbeil J."/>
            <person name="Roy P.H."/>
            <person name="Boissinot M."/>
            <person name="Omar R.F."/>
        </authorList>
    </citation>
    <scope>NUCLEOTIDE SEQUENCE [LARGE SCALE GENOMIC DNA]</scope>
    <source>
        <strain evidence="7 8">CCRI-22567</strain>
    </source>
</reference>
<dbReference type="InterPro" id="IPR036388">
    <property type="entry name" value="WH-like_DNA-bd_sf"/>
</dbReference>
<dbReference type="GO" id="GO:0008483">
    <property type="term" value="F:transaminase activity"/>
    <property type="evidence" value="ECO:0007669"/>
    <property type="project" value="UniProtKB-KW"/>
</dbReference>
<dbReference type="CDD" id="cd00609">
    <property type="entry name" value="AAT_like"/>
    <property type="match status" value="1"/>
</dbReference>
<dbReference type="GO" id="GO:0003677">
    <property type="term" value="F:DNA binding"/>
    <property type="evidence" value="ECO:0007669"/>
    <property type="project" value="UniProtKB-KW"/>
</dbReference>
<keyword evidence="3" id="KW-0805">Transcription regulation</keyword>
<name>A0A371IKZ0_9FIRM</name>
<evidence type="ECO:0000256" key="4">
    <source>
        <dbReference type="ARBA" id="ARBA00023125"/>
    </source>
</evidence>
<dbReference type="Gene3D" id="3.40.640.10">
    <property type="entry name" value="Type I PLP-dependent aspartate aminotransferase-like (Major domain)"/>
    <property type="match status" value="1"/>
</dbReference>
<keyword evidence="7" id="KW-0808">Transferase</keyword>
<accession>A0A371IKZ0</accession>
<dbReference type="CDD" id="cd07377">
    <property type="entry name" value="WHTH_GntR"/>
    <property type="match status" value="1"/>
</dbReference>
<dbReference type="SUPFAM" id="SSF53383">
    <property type="entry name" value="PLP-dependent transferases"/>
    <property type="match status" value="1"/>
</dbReference>
<dbReference type="SUPFAM" id="SSF46785">
    <property type="entry name" value="Winged helix' DNA-binding domain"/>
    <property type="match status" value="1"/>
</dbReference>
<dbReference type="PANTHER" id="PTHR46577:SF1">
    <property type="entry name" value="HTH-TYPE TRANSCRIPTIONAL REGULATORY PROTEIN GABR"/>
    <property type="match status" value="1"/>
</dbReference>
<dbReference type="SMART" id="SM00345">
    <property type="entry name" value="HTH_GNTR"/>
    <property type="match status" value="1"/>
</dbReference>
<keyword evidence="7" id="KW-0032">Aminotransferase</keyword>
<dbReference type="InterPro" id="IPR000524">
    <property type="entry name" value="Tscrpt_reg_HTH_GntR"/>
</dbReference>
<comment type="similarity">
    <text evidence="1">In the C-terminal section; belongs to the class-I pyridoxal-phosphate-dependent aminotransferase family.</text>
</comment>
<evidence type="ECO:0000256" key="2">
    <source>
        <dbReference type="ARBA" id="ARBA00022898"/>
    </source>
</evidence>
<dbReference type="InterPro" id="IPR015424">
    <property type="entry name" value="PyrdxlP-dep_Trfase"/>
</dbReference>